<feature type="domain" description="IPT/TIG" evidence="1">
    <location>
        <begin position="127"/>
        <end position="193"/>
    </location>
</feature>
<dbReference type="InterPro" id="IPR002909">
    <property type="entry name" value="IPT_dom"/>
</dbReference>
<name>A0A3N0BVF4_9SPHI</name>
<gene>
    <name evidence="2" type="ORF">D7004_10025</name>
</gene>
<reference evidence="2 3" key="1">
    <citation type="submission" date="2018-10" db="EMBL/GenBank/DDBJ databases">
        <title>Genome sequencing of Pedobacter jejuensis TNB23.</title>
        <authorList>
            <person name="Cho Y.-J."/>
            <person name="Cho A."/>
            <person name="Kim O.-S."/>
        </authorList>
    </citation>
    <scope>NUCLEOTIDE SEQUENCE [LARGE SCALE GENOMIC DNA]</scope>
    <source>
        <strain evidence="2 3">TNB23</strain>
    </source>
</reference>
<comment type="caution">
    <text evidence="2">The sequence shown here is derived from an EMBL/GenBank/DDBJ whole genome shotgun (WGS) entry which is preliminary data.</text>
</comment>
<evidence type="ECO:0000313" key="3">
    <source>
        <dbReference type="Proteomes" id="UP000274046"/>
    </source>
</evidence>
<dbReference type="RefSeq" id="WP_123205731.1">
    <property type="nucleotide sequence ID" value="NZ_RBEE01000014.1"/>
</dbReference>
<evidence type="ECO:0000259" key="1">
    <source>
        <dbReference type="Pfam" id="PF01833"/>
    </source>
</evidence>
<dbReference type="InterPro" id="IPR013783">
    <property type="entry name" value="Ig-like_fold"/>
</dbReference>
<dbReference type="OrthoDB" id="670826at2"/>
<dbReference type="Pfam" id="PF01833">
    <property type="entry name" value="TIG"/>
    <property type="match status" value="1"/>
</dbReference>
<keyword evidence="3" id="KW-1185">Reference proteome</keyword>
<protein>
    <recommendedName>
        <fullName evidence="1">IPT/TIG domain-containing protein</fullName>
    </recommendedName>
</protein>
<dbReference type="Proteomes" id="UP000274046">
    <property type="component" value="Unassembled WGS sequence"/>
</dbReference>
<dbReference type="PROSITE" id="PS51257">
    <property type="entry name" value="PROKAR_LIPOPROTEIN"/>
    <property type="match status" value="1"/>
</dbReference>
<sequence>MKNVLYVFLIAALLSCKKTEVNKISPPVIESVLPKYIKNSDELFVILKLGSISLSSDIRVKIDGVEIPGQFGGNGFTIKFKVPTNFFSDQKICADIQVIVNGQESQKIEKAILSEFYPRFDVSTPEVIRKGEELTIYGYNFSSEVNKNNIQFLNAAGTFDNGIITYSDQEVIKVKVPTTAVSGSFVVSVITKDLKNRVVVLDSPKSIRVLNN</sequence>
<proteinExistence type="predicted"/>
<dbReference type="EMBL" id="RBEE01000014">
    <property type="protein sequence ID" value="RNL53409.1"/>
    <property type="molecule type" value="Genomic_DNA"/>
</dbReference>
<accession>A0A3N0BVF4</accession>
<organism evidence="2 3">
    <name type="scientific">Pedobacter jejuensis</name>
    <dbReference type="NCBI Taxonomy" id="1268550"/>
    <lineage>
        <taxon>Bacteria</taxon>
        <taxon>Pseudomonadati</taxon>
        <taxon>Bacteroidota</taxon>
        <taxon>Sphingobacteriia</taxon>
        <taxon>Sphingobacteriales</taxon>
        <taxon>Sphingobacteriaceae</taxon>
        <taxon>Pedobacter</taxon>
    </lineage>
</organism>
<evidence type="ECO:0000313" key="2">
    <source>
        <dbReference type="EMBL" id="RNL53409.1"/>
    </source>
</evidence>
<dbReference type="AlphaFoldDB" id="A0A3N0BVF4"/>
<dbReference type="Gene3D" id="2.60.40.10">
    <property type="entry name" value="Immunoglobulins"/>
    <property type="match status" value="1"/>
</dbReference>